<dbReference type="RefSeq" id="WP_132401394.1">
    <property type="nucleotide sequence ID" value="NZ_SMKA01000005.1"/>
</dbReference>
<comment type="caution">
    <text evidence="2">The sequence shown here is derived from an EMBL/GenBank/DDBJ whole genome shotgun (WGS) entry which is preliminary data.</text>
</comment>
<evidence type="ECO:0000259" key="1">
    <source>
        <dbReference type="PROSITE" id="PS50995"/>
    </source>
</evidence>
<dbReference type="Gene3D" id="1.10.10.10">
    <property type="entry name" value="Winged helix-like DNA-binding domain superfamily/Winged helix DNA-binding domain"/>
    <property type="match status" value="1"/>
</dbReference>
<sequence length="143" mass="15513">MTTPDAVGRVEAAMVTIRRRQTRRTFAEQAGRADPVQEVLDALEAAGTTPIGVNGVAAALGVDQPRASKLVAAAVTAGLVRREADQADGRRTNLVLTDAGREQLDAVHDHRRRRFATAMTGWTELEQENFAQLLTRFVAALEH</sequence>
<dbReference type="InterPro" id="IPR000835">
    <property type="entry name" value="HTH_MarR-typ"/>
</dbReference>
<dbReference type="PANTHER" id="PTHR33164">
    <property type="entry name" value="TRANSCRIPTIONAL REGULATOR, MARR FAMILY"/>
    <property type="match status" value="1"/>
</dbReference>
<dbReference type="Pfam" id="PF12802">
    <property type="entry name" value="MarR_2"/>
    <property type="match status" value="1"/>
</dbReference>
<organism evidence="2 3">
    <name type="scientific">Kribbella albertanoniae</name>
    <dbReference type="NCBI Taxonomy" id="1266829"/>
    <lineage>
        <taxon>Bacteria</taxon>
        <taxon>Bacillati</taxon>
        <taxon>Actinomycetota</taxon>
        <taxon>Actinomycetes</taxon>
        <taxon>Propionibacteriales</taxon>
        <taxon>Kribbellaceae</taxon>
        <taxon>Kribbella</taxon>
    </lineage>
</organism>
<feature type="domain" description="HTH marR-type" evidence="1">
    <location>
        <begin position="1"/>
        <end position="139"/>
    </location>
</feature>
<dbReference type="EMBL" id="SMKA01000005">
    <property type="protein sequence ID" value="TDC34884.1"/>
    <property type="molecule type" value="Genomic_DNA"/>
</dbReference>
<dbReference type="SMART" id="SM00347">
    <property type="entry name" value="HTH_MARR"/>
    <property type="match status" value="1"/>
</dbReference>
<dbReference type="AlphaFoldDB" id="A0A4R4QH02"/>
<accession>A0A4R4QH02</accession>
<dbReference type="GO" id="GO:0006950">
    <property type="term" value="P:response to stress"/>
    <property type="evidence" value="ECO:0007669"/>
    <property type="project" value="TreeGrafter"/>
</dbReference>
<evidence type="ECO:0000313" key="3">
    <source>
        <dbReference type="Proteomes" id="UP000295075"/>
    </source>
</evidence>
<protein>
    <submittedName>
        <fullName evidence="2">MarR family transcriptional regulator</fullName>
    </submittedName>
</protein>
<dbReference type="InterPro" id="IPR036390">
    <property type="entry name" value="WH_DNA-bd_sf"/>
</dbReference>
<dbReference type="PANTHER" id="PTHR33164:SF57">
    <property type="entry name" value="MARR-FAMILY TRANSCRIPTIONAL REGULATOR"/>
    <property type="match status" value="1"/>
</dbReference>
<evidence type="ECO:0000313" key="2">
    <source>
        <dbReference type="EMBL" id="TDC34884.1"/>
    </source>
</evidence>
<keyword evidence="3" id="KW-1185">Reference proteome</keyword>
<reference evidence="2 3" key="1">
    <citation type="submission" date="2019-03" db="EMBL/GenBank/DDBJ databases">
        <title>Draft genome sequences of novel Actinobacteria.</title>
        <authorList>
            <person name="Sahin N."/>
            <person name="Ay H."/>
            <person name="Saygin H."/>
        </authorList>
    </citation>
    <scope>NUCLEOTIDE SEQUENCE [LARGE SCALE GENOMIC DNA]</scope>
    <source>
        <strain evidence="2 3">JCM 30547</strain>
    </source>
</reference>
<name>A0A4R4QH02_9ACTN</name>
<dbReference type="InterPro" id="IPR039422">
    <property type="entry name" value="MarR/SlyA-like"/>
</dbReference>
<proteinExistence type="predicted"/>
<dbReference type="PROSITE" id="PS50995">
    <property type="entry name" value="HTH_MARR_2"/>
    <property type="match status" value="1"/>
</dbReference>
<dbReference type="Proteomes" id="UP000295075">
    <property type="component" value="Unassembled WGS sequence"/>
</dbReference>
<dbReference type="SUPFAM" id="SSF46785">
    <property type="entry name" value="Winged helix' DNA-binding domain"/>
    <property type="match status" value="1"/>
</dbReference>
<dbReference type="GO" id="GO:0003700">
    <property type="term" value="F:DNA-binding transcription factor activity"/>
    <property type="evidence" value="ECO:0007669"/>
    <property type="project" value="InterPro"/>
</dbReference>
<dbReference type="OrthoDB" id="7774677at2"/>
<dbReference type="InterPro" id="IPR036388">
    <property type="entry name" value="WH-like_DNA-bd_sf"/>
</dbReference>
<gene>
    <name evidence="2" type="ORF">E1261_02825</name>
</gene>